<feature type="domain" description="SWIM-type" evidence="2">
    <location>
        <begin position="156"/>
        <end position="194"/>
    </location>
</feature>
<dbReference type="PROSITE" id="PS50966">
    <property type="entry name" value="ZF_SWIM"/>
    <property type="match status" value="1"/>
</dbReference>
<evidence type="ECO:0000313" key="6">
    <source>
        <dbReference type="Proteomes" id="UP000663870"/>
    </source>
</evidence>
<accession>A0A814MNT3</accession>
<keyword evidence="1" id="KW-0862">Zinc</keyword>
<evidence type="ECO:0000313" key="4">
    <source>
        <dbReference type="EMBL" id="CAF1271629.1"/>
    </source>
</evidence>
<dbReference type="Proteomes" id="UP000663854">
    <property type="component" value="Unassembled WGS sequence"/>
</dbReference>
<keyword evidence="1" id="KW-0479">Metal-binding</keyword>
<proteinExistence type="predicted"/>
<evidence type="ECO:0000313" key="3">
    <source>
        <dbReference type="EMBL" id="CAF1081730.1"/>
    </source>
</evidence>
<sequence length="226" mass="26585">MMKLHRDGFFQEWLKTFDSWYEGYNNFTPSTNNSLEATNRVIKDEHTFRERHPLSRFFIIANDIVHRWSKSRNQKQADPIIYSTEPTITLQEWTNAYHFAKSSKSALQISSKRKGFTDYYMPAGKAQNVTTNEIQIYKMKKWTSLDQFKDFQFSIWRVTLSDNATECKSGLCNCPSFFKEYICKHIMGMAIRLKFCKPPPSAKDIPLGEKRNRGRPRKATKVLLIQ</sequence>
<keyword evidence="6" id="KW-1185">Reference proteome</keyword>
<dbReference type="EMBL" id="CAJNOL010001036">
    <property type="protein sequence ID" value="CAF1271629.1"/>
    <property type="molecule type" value="Genomic_DNA"/>
</dbReference>
<dbReference type="InterPro" id="IPR007527">
    <property type="entry name" value="Znf_SWIM"/>
</dbReference>
<dbReference type="AlphaFoldDB" id="A0A814MNT3"/>
<dbReference type="GO" id="GO:0008270">
    <property type="term" value="F:zinc ion binding"/>
    <property type="evidence" value="ECO:0007669"/>
    <property type="project" value="UniProtKB-KW"/>
</dbReference>
<evidence type="ECO:0000259" key="2">
    <source>
        <dbReference type="PROSITE" id="PS50966"/>
    </source>
</evidence>
<keyword evidence="1" id="KW-0863">Zinc-finger</keyword>
<comment type="caution">
    <text evidence="3">The sequence shown here is derived from an EMBL/GenBank/DDBJ whole genome shotgun (WGS) entry which is preliminary data.</text>
</comment>
<protein>
    <recommendedName>
        <fullName evidence="2">SWIM-type domain-containing protein</fullName>
    </recommendedName>
</protein>
<gene>
    <name evidence="4" type="ORF">JXQ802_LOCUS28019</name>
    <name evidence="3" type="ORF">PYM288_LOCUS18709</name>
</gene>
<evidence type="ECO:0000313" key="5">
    <source>
        <dbReference type="Proteomes" id="UP000663854"/>
    </source>
</evidence>
<dbReference type="EMBL" id="CAJNOH010000587">
    <property type="protein sequence ID" value="CAF1081730.1"/>
    <property type="molecule type" value="Genomic_DNA"/>
</dbReference>
<reference evidence="3" key="1">
    <citation type="submission" date="2021-02" db="EMBL/GenBank/DDBJ databases">
        <authorList>
            <person name="Nowell W R."/>
        </authorList>
    </citation>
    <scope>NUCLEOTIDE SEQUENCE</scope>
</reference>
<organism evidence="3 5">
    <name type="scientific">Rotaria sordida</name>
    <dbReference type="NCBI Taxonomy" id="392033"/>
    <lineage>
        <taxon>Eukaryota</taxon>
        <taxon>Metazoa</taxon>
        <taxon>Spiralia</taxon>
        <taxon>Gnathifera</taxon>
        <taxon>Rotifera</taxon>
        <taxon>Eurotatoria</taxon>
        <taxon>Bdelloidea</taxon>
        <taxon>Philodinida</taxon>
        <taxon>Philodinidae</taxon>
        <taxon>Rotaria</taxon>
    </lineage>
</organism>
<dbReference type="Proteomes" id="UP000663870">
    <property type="component" value="Unassembled WGS sequence"/>
</dbReference>
<evidence type="ECO:0000256" key="1">
    <source>
        <dbReference type="PROSITE-ProRule" id="PRU00325"/>
    </source>
</evidence>
<name>A0A814MNT3_9BILA</name>